<protein>
    <submittedName>
        <fullName evidence="2">Uncharacterized protein</fullName>
    </submittedName>
</protein>
<gene>
    <name evidence="2" type="ORF">BO70DRAFT_376813</name>
</gene>
<dbReference type="AlphaFoldDB" id="A0A317WYH5"/>
<dbReference type="EMBL" id="MSFL01000002">
    <property type="protein sequence ID" value="PWY91035.1"/>
    <property type="molecule type" value="Genomic_DNA"/>
</dbReference>
<feature type="chain" id="PRO_5016297616" evidence="1">
    <location>
        <begin position="19"/>
        <end position="114"/>
    </location>
</feature>
<evidence type="ECO:0000313" key="3">
    <source>
        <dbReference type="Proteomes" id="UP000247233"/>
    </source>
</evidence>
<accession>A0A317WYH5</accession>
<proteinExistence type="predicted"/>
<evidence type="ECO:0000313" key="2">
    <source>
        <dbReference type="EMBL" id="PWY91035.1"/>
    </source>
</evidence>
<feature type="non-terminal residue" evidence="2">
    <location>
        <position position="114"/>
    </location>
</feature>
<sequence>MRFTLATIASLLLATGSALRITNPTASTVVTPGEDLTISWDDVNDLSTVYPYLWHYQDSPDNGWYEPIGNLIYLQIQSMDTVSWETLQSAIADHSGNAASTSYQIALLTPEEAQ</sequence>
<feature type="signal peptide" evidence="1">
    <location>
        <begin position="1"/>
        <end position="18"/>
    </location>
</feature>
<organism evidence="2 3">
    <name type="scientific">Aspergillus heteromorphus CBS 117.55</name>
    <dbReference type="NCBI Taxonomy" id="1448321"/>
    <lineage>
        <taxon>Eukaryota</taxon>
        <taxon>Fungi</taxon>
        <taxon>Dikarya</taxon>
        <taxon>Ascomycota</taxon>
        <taxon>Pezizomycotina</taxon>
        <taxon>Eurotiomycetes</taxon>
        <taxon>Eurotiomycetidae</taxon>
        <taxon>Eurotiales</taxon>
        <taxon>Aspergillaceae</taxon>
        <taxon>Aspergillus</taxon>
        <taxon>Aspergillus subgen. Circumdati</taxon>
    </lineage>
</organism>
<reference evidence="2 3" key="1">
    <citation type="submission" date="2016-12" db="EMBL/GenBank/DDBJ databases">
        <title>The genomes of Aspergillus section Nigri reveals drivers in fungal speciation.</title>
        <authorList>
            <consortium name="DOE Joint Genome Institute"/>
            <person name="Vesth T.C."/>
            <person name="Nybo J."/>
            <person name="Theobald S."/>
            <person name="Brandl J."/>
            <person name="Frisvad J.C."/>
            <person name="Nielsen K.F."/>
            <person name="Lyhne E.K."/>
            <person name="Kogle M.E."/>
            <person name="Kuo A."/>
            <person name="Riley R."/>
            <person name="Clum A."/>
            <person name="Nolan M."/>
            <person name="Lipzen A."/>
            <person name="Salamov A."/>
            <person name="Henrissat B."/>
            <person name="Wiebenga A."/>
            <person name="De Vries R.P."/>
            <person name="Grigoriev I.V."/>
            <person name="Mortensen U.H."/>
            <person name="Andersen M.R."/>
            <person name="Baker S.E."/>
        </authorList>
    </citation>
    <scope>NUCLEOTIDE SEQUENCE [LARGE SCALE GENOMIC DNA]</scope>
    <source>
        <strain evidence="2 3">CBS 117.55</strain>
    </source>
</reference>
<evidence type="ECO:0000256" key="1">
    <source>
        <dbReference type="SAM" id="SignalP"/>
    </source>
</evidence>
<dbReference type="Proteomes" id="UP000247233">
    <property type="component" value="Unassembled WGS sequence"/>
</dbReference>
<dbReference type="GeneID" id="37067388"/>
<keyword evidence="1" id="KW-0732">Signal</keyword>
<dbReference type="VEuPathDB" id="FungiDB:BO70DRAFT_376813"/>
<keyword evidence="3" id="KW-1185">Reference proteome</keyword>
<comment type="caution">
    <text evidence="2">The sequence shown here is derived from an EMBL/GenBank/DDBJ whole genome shotgun (WGS) entry which is preliminary data.</text>
</comment>
<dbReference type="RefSeq" id="XP_025403478.1">
    <property type="nucleotide sequence ID" value="XM_025545151.1"/>
</dbReference>
<name>A0A317WYH5_9EURO</name>